<dbReference type="InterPro" id="IPR019596">
    <property type="entry name" value="Phage_Mu_GpM_tail_tub"/>
</dbReference>
<gene>
    <name evidence="1" type="ORF">DJ52_12390</name>
</gene>
<name>A0ABX5B1X1_9SPIR</name>
<dbReference type="Pfam" id="PF10618">
    <property type="entry name" value="Tail_tube"/>
    <property type="match status" value="1"/>
</dbReference>
<dbReference type="EMBL" id="JJMJ01000224">
    <property type="protein sequence ID" value="PPS21220.1"/>
    <property type="molecule type" value="Genomic_DNA"/>
</dbReference>
<dbReference type="Proteomes" id="UP000238924">
    <property type="component" value="Unassembled WGS sequence"/>
</dbReference>
<dbReference type="RefSeq" id="WP_014486583.1">
    <property type="nucleotide sequence ID" value="NZ_JAWLQH010000001.1"/>
</dbReference>
<keyword evidence="2" id="KW-1185">Reference proteome</keyword>
<sequence length="117" mass="13075">MELFKVYKVTSRLLGDLPLQANGTTFSPQSYSRETKIGETPNATGYVETNTVAELKLKLNAVLDPGVFSGVKNDTLTIYFKNGMVYMMANAWVTDKVELGQGEYEVTYNSKFSEKIK</sequence>
<accession>A0ABX5B1X1</accession>
<protein>
    <submittedName>
        <fullName evidence="1">Tail tube protein (GpM), from Mu-like prophage FluMu</fullName>
    </submittedName>
</protein>
<proteinExistence type="predicted"/>
<dbReference type="GeneID" id="44968658"/>
<evidence type="ECO:0000313" key="2">
    <source>
        <dbReference type="Proteomes" id="UP000238924"/>
    </source>
</evidence>
<evidence type="ECO:0000313" key="1">
    <source>
        <dbReference type="EMBL" id="PPS21220.1"/>
    </source>
</evidence>
<comment type="caution">
    <text evidence="1">The sequence shown here is derived from an EMBL/GenBank/DDBJ whole genome shotgun (WGS) entry which is preliminary data.</text>
</comment>
<reference evidence="1 2" key="1">
    <citation type="submission" date="2014-04" db="EMBL/GenBank/DDBJ databases">
        <title>Whole genome sequence of 'Brachyspira hampsonii' D13-03603F2.</title>
        <authorList>
            <person name="Patterson A.H."/>
            <person name="Chaban B."/>
            <person name="Fernando C."/>
            <person name="Harding J.C."/>
            <person name="Hill J.E."/>
        </authorList>
    </citation>
    <scope>NUCLEOTIDE SEQUENCE [LARGE SCALE GENOMIC DNA]</scope>
    <source>
        <strain evidence="1 2">D13-03603F2</strain>
    </source>
</reference>
<organism evidence="1 2">
    <name type="scientific">Brachyspira murdochii</name>
    <dbReference type="NCBI Taxonomy" id="84378"/>
    <lineage>
        <taxon>Bacteria</taxon>
        <taxon>Pseudomonadati</taxon>
        <taxon>Spirochaetota</taxon>
        <taxon>Spirochaetia</taxon>
        <taxon>Brachyspirales</taxon>
        <taxon>Brachyspiraceae</taxon>
        <taxon>Brachyspira</taxon>
    </lineage>
</organism>